<evidence type="ECO:0000256" key="1">
    <source>
        <dbReference type="SAM" id="MobiDB-lite"/>
    </source>
</evidence>
<evidence type="ECO:0000313" key="3">
    <source>
        <dbReference type="Proteomes" id="UP001322277"/>
    </source>
</evidence>
<dbReference type="RefSeq" id="XP_062775058.1">
    <property type="nucleotide sequence ID" value="XM_062919007.1"/>
</dbReference>
<name>A0AAX4I3I6_9PEZI</name>
<gene>
    <name evidence="2" type="ORF">CDEST_02848</name>
</gene>
<dbReference type="AlphaFoldDB" id="A0AAX4I3I6"/>
<dbReference type="KEGG" id="cdet:87939351"/>
<evidence type="ECO:0000313" key="2">
    <source>
        <dbReference type="EMBL" id="WQF77834.1"/>
    </source>
</evidence>
<accession>A0AAX4I3I6</accession>
<dbReference type="Proteomes" id="UP001322277">
    <property type="component" value="Chromosome 2"/>
</dbReference>
<feature type="compositionally biased region" description="Basic and acidic residues" evidence="1">
    <location>
        <begin position="55"/>
        <end position="74"/>
    </location>
</feature>
<sequence length="103" mass="11627">MNSRKATPHILFLWSTRSTPRRSLDRLGISARSSVTYSVMPTTSITWPGLTPQSRNRDIETRRKERGHPDTQKREHGRKSTSSLALGLRQGSPNLGNQIVSRC</sequence>
<organism evidence="2 3">
    <name type="scientific">Colletotrichum destructivum</name>
    <dbReference type="NCBI Taxonomy" id="34406"/>
    <lineage>
        <taxon>Eukaryota</taxon>
        <taxon>Fungi</taxon>
        <taxon>Dikarya</taxon>
        <taxon>Ascomycota</taxon>
        <taxon>Pezizomycotina</taxon>
        <taxon>Sordariomycetes</taxon>
        <taxon>Hypocreomycetidae</taxon>
        <taxon>Glomerellales</taxon>
        <taxon>Glomerellaceae</taxon>
        <taxon>Colletotrichum</taxon>
        <taxon>Colletotrichum destructivum species complex</taxon>
    </lineage>
</organism>
<feature type="compositionally biased region" description="Polar residues" evidence="1">
    <location>
        <begin position="42"/>
        <end position="54"/>
    </location>
</feature>
<keyword evidence="3" id="KW-1185">Reference proteome</keyword>
<feature type="compositionally biased region" description="Polar residues" evidence="1">
    <location>
        <begin position="91"/>
        <end position="103"/>
    </location>
</feature>
<proteinExistence type="predicted"/>
<protein>
    <submittedName>
        <fullName evidence="2">Uncharacterized protein</fullName>
    </submittedName>
</protein>
<dbReference type="GeneID" id="87939351"/>
<feature type="region of interest" description="Disordered" evidence="1">
    <location>
        <begin position="42"/>
        <end position="103"/>
    </location>
</feature>
<reference evidence="3" key="1">
    <citation type="journal article" date="2023" name="bioRxiv">
        <title>Complete genome of the Medicago anthracnose fungus, Colletotrichum destructivum, reveals a mini-chromosome-like region within a core chromosome.</title>
        <authorList>
            <person name="Lapalu N."/>
            <person name="Simon A."/>
            <person name="Lu A."/>
            <person name="Plaumann P.-L."/>
            <person name="Amselem J."/>
            <person name="Pigne S."/>
            <person name="Auger A."/>
            <person name="Koch C."/>
            <person name="Dallery J.-F."/>
            <person name="O'Connell R.J."/>
        </authorList>
    </citation>
    <scope>NUCLEOTIDE SEQUENCE [LARGE SCALE GENOMIC DNA]</scope>
    <source>
        <strain evidence="3">CBS 520.97</strain>
    </source>
</reference>
<dbReference type="EMBL" id="CP137306">
    <property type="protein sequence ID" value="WQF77834.1"/>
    <property type="molecule type" value="Genomic_DNA"/>
</dbReference>